<dbReference type="RefSeq" id="WP_132590828.1">
    <property type="nucleotide sequence ID" value="NZ_SMKO01000001.1"/>
</dbReference>
<accession>A0A4R4W4F4</accession>
<keyword evidence="2" id="KW-1185">Reference proteome</keyword>
<evidence type="ECO:0000313" key="1">
    <source>
        <dbReference type="EMBL" id="TDD12791.1"/>
    </source>
</evidence>
<dbReference type="EMBL" id="SMKO01000001">
    <property type="protein sequence ID" value="TDD12791.1"/>
    <property type="molecule type" value="Genomic_DNA"/>
</dbReference>
<organism evidence="1 2">
    <name type="scientific">Nonomuraea deserti</name>
    <dbReference type="NCBI Taxonomy" id="1848322"/>
    <lineage>
        <taxon>Bacteria</taxon>
        <taxon>Bacillati</taxon>
        <taxon>Actinomycetota</taxon>
        <taxon>Actinomycetes</taxon>
        <taxon>Streptosporangiales</taxon>
        <taxon>Streptosporangiaceae</taxon>
        <taxon>Nonomuraea</taxon>
    </lineage>
</organism>
<gene>
    <name evidence="1" type="ORF">E1292_00555</name>
</gene>
<protein>
    <submittedName>
        <fullName evidence="1">Uncharacterized protein</fullName>
    </submittedName>
</protein>
<evidence type="ECO:0000313" key="2">
    <source>
        <dbReference type="Proteomes" id="UP000295258"/>
    </source>
</evidence>
<proteinExistence type="predicted"/>
<dbReference type="Proteomes" id="UP000295258">
    <property type="component" value="Unassembled WGS sequence"/>
</dbReference>
<reference evidence="1 2" key="1">
    <citation type="submission" date="2019-03" db="EMBL/GenBank/DDBJ databases">
        <title>Draft genome sequences of novel Actinobacteria.</title>
        <authorList>
            <person name="Sahin N."/>
            <person name="Ay H."/>
            <person name="Saygin H."/>
        </authorList>
    </citation>
    <scope>NUCLEOTIDE SEQUENCE [LARGE SCALE GENOMIC DNA]</scope>
    <source>
        <strain evidence="1 2">KC310</strain>
    </source>
</reference>
<comment type="caution">
    <text evidence="1">The sequence shown here is derived from an EMBL/GenBank/DDBJ whole genome shotgun (WGS) entry which is preliminary data.</text>
</comment>
<name>A0A4R4W4F4_9ACTN</name>
<dbReference type="AlphaFoldDB" id="A0A4R4W4F4"/>
<sequence length="125" mass="13450">MFTVEGVEQRKVHMAVDPSAVTARPERIPGGTEEVMAFDLVAGKADELLRRYGFGACDTVRGPRAYETDQLVVVDIDEEDSIAGEPCPAILKAATTTVTLARPLGDRLVLDSGTGLPVLRGLNRR</sequence>